<evidence type="ECO:0000259" key="7">
    <source>
        <dbReference type="SMART" id="SM00478"/>
    </source>
</evidence>
<dbReference type="EMBL" id="VMSJ01000003">
    <property type="protein sequence ID" value="TVT27700.1"/>
    <property type="molecule type" value="Genomic_DNA"/>
</dbReference>
<dbReference type="GO" id="GO:0032993">
    <property type="term" value="C:protein-DNA complex"/>
    <property type="evidence" value="ECO:0007669"/>
    <property type="project" value="TreeGrafter"/>
</dbReference>
<dbReference type="InterPro" id="IPR003265">
    <property type="entry name" value="HhH-GPD_domain"/>
</dbReference>
<evidence type="ECO:0000256" key="2">
    <source>
        <dbReference type="ARBA" id="ARBA00010817"/>
    </source>
</evidence>
<dbReference type="EC" id="3.2.2.21" evidence="3"/>
<gene>
    <name evidence="8" type="ORF">FO441_08310</name>
</gene>
<dbReference type="GO" id="GO:0005737">
    <property type="term" value="C:cytoplasm"/>
    <property type="evidence" value="ECO:0007669"/>
    <property type="project" value="TreeGrafter"/>
</dbReference>
<dbReference type="InterPro" id="IPR012904">
    <property type="entry name" value="OGG_N"/>
</dbReference>
<dbReference type="GO" id="GO:0006307">
    <property type="term" value="P:DNA alkylation repair"/>
    <property type="evidence" value="ECO:0007669"/>
    <property type="project" value="TreeGrafter"/>
</dbReference>
<keyword evidence="6" id="KW-0234">DNA repair</keyword>
<dbReference type="Gene3D" id="3.30.310.20">
    <property type="entry name" value="DNA-3-methyladenine glycosylase AlkA, N-terminal domain"/>
    <property type="match status" value="1"/>
</dbReference>
<sequence>MIIRAQGPFDYALNYEFMAQQDDCLYRTENNNVRKAVSLDGQRVLLEVGEGPENAVEVDILLNEGAAESDIAQYVAEWLDLEYDMAAFYDFARKDKRLAAVVQELYGYRMICTLDMMEALTWSIVGQQINMRFAFILKRRLVEHFNHYIEFEGEKYWLMPEAREILSLDVEAMREMQISYRKAEYLHRCAEGIETGILSKAHLQRMGGYQEVLDHLTSIKGIGPWSANSVLMRTLKFRNAVPIGDAGLRNAIRITDNLEEKPSAGYIRSVTDEWGDNGAYATLYMWRILG</sequence>
<dbReference type="InterPro" id="IPR051912">
    <property type="entry name" value="Alkylbase_DNA_Glycosylase/TA"/>
</dbReference>
<proteinExistence type="inferred from homology"/>
<dbReference type="PANTHER" id="PTHR43003:SF12">
    <property type="entry name" value="DNA-3-METHYLADENINE GLYCOSYLASE"/>
    <property type="match status" value="1"/>
</dbReference>
<dbReference type="GO" id="GO:0032131">
    <property type="term" value="F:alkylated DNA binding"/>
    <property type="evidence" value="ECO:0007669"/>
    <property type="project" value="TreeGrafter"/>
</dbReference>
<dbReference type="CDD" id="cd00056">
    <property type="entry name" value="ENDO3c"/>
    <property type="match status" value="1"/>
</dbReference>
<protein>
    <recommendedName>
        <fullName evidence="3">DNA-3-methyladenine glycosylase II</fullName>
        <ecNumber evidence="3">3.2.2.21</ecNumber>
    </recommendedName>
</protein>
<dbReference type="GO" id="GO:0006285">
    <property type="term" value="P:base-excision repair, AP site formation"/>
    <property type="evidence" value="ECO:0007669"/>
    <property type="project" value="TreeGrafter"/>
</dbReference>
<dbReference type="Pfam" id="PF00730">
    <property type="entry name" value="HhH-GPD"/>
    <property type="match status" value="1"/>
</dbReference>
<feature type="domain" description="HhH-GPD" evidence="7">
    <location>
        <begin position="125"/>
        <end position="290"/>
    </location>
</feature>
<evidence type="ECO:0000256" key="6">
    <source>
        <dbReference type="ARBA" id="ARBA00023204"/>
    </source>
</evidence>
<keyword evidence="4" id="KW-0227">DNA damage</keyword>
<dbReference type="PANTHER" id="PTHR43003">
    <property type="entry name" value="DNA-3-METHYLADENINE GLYCOSYLASE"/>
    <property type="match status" value="1"/>
</dbReference>
<comment type="caution">
    <text evidence="8">The sequence shown here is derived from an EMBL/GenBank/DDBJ whole genome shotgun (WGS) entry which is preliminary data.</text>
</comment>
<comment type="catalytic activity">
    <reaction evidence="1">
        <text>Hydrolysis of alkylated DNA, releasing 3-methyladenine, 3-methylguanine, 7-methylguanine and 7-methyladenine.</text>
        <dbReference type="EC" id="3.2.2.21"/>
    </reaction>
</comment>
<evidence type="ECO:0000313" key="8">
    <source>
        <dbReference type="EMBL" id="TVT27700.1"/>
    </source>
</evidence>
<dbReference type="InterPro" id="IPR037046">
    <property type="entry name" value="AlkA_N_sf"/>
</dbReference>
<comment type="similarity">
    <text evidence="2">Belongs to the alkylbase DNA glycosidase AlkA family.</text>
</comment>
<organism evidence="8 9">
    <name type="scientific">Salinicoccus cyprini</name>
    <dbReference type="NCBI Taxonomy" id="2493691"/>
    <lineage>
        <taxon>Bacteria</taxon>
        <taxon>Bacillati</taxon>
        <taxon>Bacillota</taxon>
        <taxon>Bacilli</taxon>
        <taxon>Bacillales</taxon>
        <taxon>Staphylococcaceae</taxon>
        <taxon>Salinicoccus</taxon>
    </lineage>
</organism>
<keyword evidence="9" id="KW-1185">Reference proteome</keyword>
<name>A0A558ATV3_9STAP</name>
<dbReference type="GO" id="GO:0006289">
    <property type="term" value="P:nucleotide-excision repair"/>
    <property type="evidence" value="ECO:0007669"/>
    <property type="project" value="InterPro"/>
</dbReference>
<dbReference type="OrthoDB" id="9785929at2"/>
<dbReference type="AlphaFoldDB" id="A0A558ATV3"/>
<dbReference type="GO" id="GO:0043916">
    <property type="term" value="F:DNA-7-methylguanine glycosylase activity"/>
    <property type="evidence" value="ECO:0007669"/>
    <property type="project" value="TreeGrafter"/>
</dbReference>
<keyword evidence="5" id="KW-0378">Hydrolase</keyword>
<evidence type="ECO:0000313" key="9">
    <source>
        <dbReference type="Proteomes" id="UP000315103"/>
    </source>
</evidence>
<dbReference type="InterPro" id="IPR011257">
    <property type="entry name" value="DNA_glycosylase"/>
</dbReference>
<dbReference type="Gene3D" id="1.10.340.30">
    <property type="entry name" value="Hypothetical protein, domain 2"/>
    <property type="match status" value="1"/>
</dbReference>
<evidence type="ECO:0000256" key="3">
    <source>
        <dbReference type="ARBA" id="ARBA00012000"/>
    </source>
</evidence>
<evidence type="ECO:0000256" key="5">
    <source>
        <dbReference type="ARBA" id="ARBA00022801"/>
    </source>
</evidence>
<dbReference type="RefSeq" id="WP_145288549.1">
    <property type="nucleotide sequence ID" value="NZ_VMSJ01000003.1"/>
</dbReference>
<dbReference type="SUPFAM" id="SSF48150">
    <property type="entry name" value="DNA-glycosylase"/>
    <property type="match status" value="1"/>
</dbReference>
<accession>A0A558ATV3</accession>
<dbReference type="Pfam" id="PF07934">
    <property type="entry name" value="OGG_N"/>
    <property type="match status" value="1"/>
</dbReference>
<dbReference type="GO" id="GO:0008534">
    <property type="term" value="F:oxidized purine nucleobase lesion DNA N-glycosylase activity"/>
    <property type="evidence" value="ECO:0007669"/>
    <property type="project" value="InterPro"/>
</dbReference>
<evidence type="ECO:0000256" key="4">
    <source>
        <dbReference type="ARBA" id="ARBA00022763"/>
    </source>
</evidence>
<dbReference type="Proteomes" id="UP000315103">
    <property type="component" value="Unassembled WGS sequence"/>
</dbReference>
<evidence type="ECO:0000256" key="1">
    <source>
        <dbReference type="ARBA" id="ARBA00000086"/>
    </source>
</evidence>
<reference evidence="8 9" key="1">
    <citation type="submission" date="2019-07" db="EMBL/GenBank/DDBJ databases">
        <title>Salinicoccus cyprini sp. nov., isolated from gastro-intestinal tract of mirror carp, Cyprinus carpio var. specularis, collected from Gobind Sagar Reservoir, Himachal Pradesh, India.</title>
        <authorList>
            <person name="Talwar C."/>
            <person name="Singh A.K."/>
            <person name="Lal R."/>
            <person name="Negi R.K."/>
        </authorList>
    </citation>
    <scope>NUCLEOTIDE SEQUENCE [LARGE SCALE GENOMIC DNA]</scope>
    <source>
        <strain evidence="8 9">CT19</strain>
    </source>
</reference>
<dbReference type="SMART" id="SM00478">
    <property type="entry name" value="ENDO3c"/>
    <property type="match status" value="1"/>
</dbReference>
<dbReference type="FunFam" id="1.10.340.30:FF:000004">
    <property type="entry name" value="DNA-3-methyladenine glycosylase II"/>
    <property type="match status" value="1"/>
</dbReference>
<dbReference type="GO" id="GO:0008725">
    <property type="term" value="F:DNA-3-methyladenine glycosylase activity"/>
    <property type="evidence" value="ECO:0007669"/>
    <property type="project" value="TreeGrafter"/>
</dbReference>